<dbReference type="Proteomes" id="UP000269157">
    <property type="component" value="Unassembled WGS sequence"/>
</dbReference>
<evidence type="ECO:0000259" key="5">
    <source>
        <dbReference type="PROSITE" id="PS50893"/>
    </source>
</evidence>
<feature type="domain" description="ABC transporter" evidence="5">
    <location>
        <begin position="27"/>
        <end position="242"/>
    </location>
</feature>
<evidence type="ECO:0000256" key="4">
    <source>
        <dbReference type="ARBA" id="ARBA00022840"/>
    </source>
</evidence>
<dbReference type="InterPro" id="IPR017871">
    <property type="entry name" value="ABC_transporter-like_CS"/>
</dbReference>
<dbReference type="AlphaFoldDB" id="A0A497WT85"/>
<protein>
    <submittedName>
        <fullName evidence="6">NitT/TauT family transport system ATP-binding protein</fullName>
    </submittedName>
</protein>
<comment type="similarity">
    <text evidence="1">Belongs to the ABC transporter superfamily.</text>
</comment>
<dbReference type="SMART" id="SM00382">
    <property type="entry name" value="AAA"/>
    <property type="match status" value="1"/>
</dbReference>
<dbReference type="GO" id="GO:0005524">
    <property type="term" value="F:ATP binding"/>
    <property type="evidence" value="ECO:0007669"/>
    <property type="project" value="UniProtKB-KW"/>
</dbReference>
<dbReference type="PANTHER" id="PTHR42788">
    <property type="entry name" value="TAURINE IMPORT ATP-BINDING PROTEIN-RELATED"/>
    <property type="match status" value="1"/>
</dbReference>
<dbReference type="PANTHER" id="PTHR42788:SF19">
    <property type="entry name" value="ALIPHATIC SULFONATES IMPORT ATP-BINDING PROTEIN SSUB 2"/>
    <property type="match status" value="1"/>
</dbReference>
<dbReference type="InterPro" id="IPR027417">
    <property type="entry name" value="P-loop_NTPase"/>
</dbReference>
<evidence type="ECO:0000256" key="1">
    <source>
        <dbReference type="ARBA" id="ARBA00005417"/>
    </source>
</evidence>
<evidence type="ECO:0000313" key="7">
    <source>
        <dbReference type="Proteomes" id="UP000269157"/>
    </source>
</evidence>
<name>A0A497WT85_9RHOB</name>
<keyword evidence="3" id="KW-0547">Nucleotide-binding</keyword>
<dbReference type="Pfam" id="PF00005">
    <property type="entry name" value="ABC_tran"/>
    <property type="match status" value="1"/>
</dbReference>
<reference evidence="6 7" key="1">
    <citation type="submission" date="2018-10" db="EMBL/GenBank/DDBJ databases">
        <title>Genomic Encyclopedia of Archaeal and Bacterial Type Strains, Phase II (KMG-II): from individual species to whole genera.</title>
        <authorList>
            <person name="Goeker M."/>
        </authorList>
    </citation>
    <scope>NUCLEOTIDE SEQUENCE [LARGE SCALE GENOMIC DNA]</scope>
    <source>
        <strain evidence="6 7">DSM 29466</strain>
    </source>
</reference>
<keyword evidence="2" id="KW-0813">Transport</keyword>
<comment type="caution">
    <text evidence="6">The sequence shown here is derived from an EMBL/GenBank/DDBJ whole genome shotgun (WGS) entry which is preliminary data.</text>
</comment>
<dbReference type="SUPFAM" id="SSF52540">
    <property type="entry name" value="P-loop containing nucleoside triphosphate hydrolases"/>
    <property type="match status" value="1"/>
</dbReference>
<dbReference type="EMBL" id="RCCE01000002">
    <property type="protein sequence ID" value="RLJ58897.1"/>
    <property type="molecule type" value="Genomic_DNA"/>
</dbReference>
<proteinExistence type="inferred from homology"/>
<gene>
    <name evidence="6" type="ORF">BCF46_1035</name>
</gene>
<evidence type="ECO:0000313" key="6">
    <source>
        <dbReference type="EMBL" id="RLJ58897.1"/>
    </source>
</evidence>
<organism evidence="6 7">
    <name type="scientific">Litoreibacter meonggei</name>
    <dbReference type="NCBI Taxonomy" id="1049199"/>
    <lineage>
        <taxon>Bacteria</taxon>
        <taxon>Pseudomonadati</taxon>
        <taxon>Pseudomonadota</taxon>
        <taxon>Alphaproteobacteria</taxon>
        <taxon>Rhodobacterales</taxon>
        <taxon>Roseobacteraceae</taxon>
        <taxon>Litoreibacter</taxon>
    </lineage>
</organism>
<dbReference type="Gene3D" id="3.40.50.300">
    <property type="entry name" value="P-loop containing nucleotide triphosphate hydrolases"/>
    <property type="match status" value="1"/>
</dbReference>
<dbReference type="PROSITE" id="PS50893">
    <property type="entry name" value="ABC_TRANSPORTER_2"/>
    <property type="match status" value="1"/>
</dbReference>
<evidence type="ECO:0000256" key="2">
    <source>
        <dbReference type="ARBA" id="ARBA00022448"/>
    </source>
</evidence>
<accession>A0A497WT85</accession>
<dbReference type="InterPro" id="IPR003593">
    <property type="entry name" value="AAA+_ATPase"/>
</dbReference>
<dbReference type="InterPro" id="IPR003439">
    <property type="entry name" value="ABC_transporter-like_ATP-bd"/>
</dbReference>
<sequence length="245" mass="25974">MGHSFKAAAKVLHMVSNSGTKEPDPLGSVLDLHVASLVFGGVPVLGELSLTVKRCETLALVGPSGVGKTSLLRIIAGLENGYRGRCKVSGLVAMVFQEPTLLPWRSLRDNICITTGTAPIDADQALADVGLAGRENDFPSQLSLGQQRRLSLVRAFAVKPDLLLMDEPFVSLDPELVEEMMALFAKLRAAHQVTTILVTHVEDEAKKLASRIVTLGGSPAKVTGDVQNKGAYFQLSASGVTSSKS</sequence>
<dbReference type="InterPro" id="IPR050166">
    <property type="entry name" value="ABC_transporter_ATP-bind"/>
</dbReference>
<keyword evidence="4 6" id="KW-0067">ATP-binding</keyword>
<dbReference type="GO" id="GO:0016887">
    <property type="term" value="F:ATP hydrolysis activity"/>
    <property type="evidence" value="ECO:0007669"/>
    <property type="project" value="InterPro"/>
</dbReference>
<keyword evidence="7" id="KW-1185">Reference proteome</keyword>
<evidence type="ECO:0000256" key="3">
    <source>
        <dbReference type="ARBA" id="ARBA00022741"/>
    </source>
</evidence>
<dbReference type="PROSITE" id="PS00211">
    <property type="entry name" value="ABC_TRANSPORTER_1"/>
    <property type="match status" value="1"/>
</dbReference>